<gene>
    <name evidence="1" type="ORF">WJX75_004130</name>
</gene>
<accession>A0ABR2YI35</accession>
<dbReference type="InterPro" id="IPR012349">
    <property type="entry name" value="Split_barrel_FMN-bd"/>
</dbReference>
<keyword evidence="2" id="KW-1185">Reference proteome</keyword>
<dbReference type="SUPFAM" id="SSF50475">
    <property type="entry name" value="FMN-binding split barrel"/>
    <property type="match status" value="1"/>
</dbReference>
<proteinExistence type="predicted"/>
<evidence type="ECO:0008006" key="3">
    <source>
        <dbReference type="Google" id="ProtNLM"/>
    </source>
</evidence>
<dbReference type="PANTHER" id="PTHR34071">
    <property type="entry name" value="5-NITROIMIDAZOLE ANTIBIOTICS RESISTANCE PROTEIN, NIMA-FAMILY-RELATED PROTEIN-RELATED"/>
    <property type="match status" value="1"/>
</dbReference>
<dbReference type="InterPro" id="IPR024747">
    <property type="entry name" value="Pyridox_Oxase-rel"/>
</dbReference>
<protein>
    <recommendedName>
        <fullName evidence="3">Pyridoxamine 5'-phosphate oxidase family protein</fullName>
    </recommendedName>
</protein>
<dbReference type="EMBL" id="JALJOT010000011">
    <property type="protein sequence ID" value="KAK9905663.1"/>
    <property type="molecule type" value="Genomic_DNA"/>
</dbReference>
<sequence>MGSLSNRQLKCHIKAKHRRSLGPSCSSATAGSYEVTSKTTLKRYAKRAEYDRAVVHAILDEAFVCHIGFVADGQPYVIPTGYARDGEVLYLHGSVGSRMLRALESGGDICVTVTLLDGLVLARSQFNTDMNYRCVVVLGKARSVRDPEEKAAALLKLTEHIIPGRTQHARAANDRELSQTAVLAIDLNEVSAKVSDKNTNDDDEDYALPIWAGRVPLKLVPGTPVPDPRLDPAYADDIPEYILPYRRPTEKA</sequence>
<reference evidence="1 2" key="1">
    <citation type="journal article" date="2024" name="Nat. Commun.">
        <title>Phylogenomics reveals the evolutionary origins of lichenization in chlorophyte algae.</title>
        <authorList>
            <person name="Puginier C."/>
            <person name="Libourel C."/>
            <person name="Otte J."/>
            <person name="Skaloud P."/>
            <person name="Haon M."/>
            <person name="Grisel S."/>
            <person name="Petersen M."/>
            <person name="Berrin J.G."/>
            <person name="Delaux P.M."/>
            <person name="Dal Grande F."/>
            <person name="Keller J."/>
        </authorList>
    </citation>
    <scope>NUCLEOTIDE SEQUENCE [LARGE SCALE GENOMIC DNA]</scope>
    <source>
        <strain evidence="1 2">SAG 216-7</strain>
    </source>
</reference>
<evidence type="ECO:0000313" key="2">
    <source>
        <dbReference type="Proteomes" id="UP001491310"/>
    </source>
</evidence>
<comment type="caution">
    <text evidence="1">The sequence shown here is derived from an EMBL/GenBank/DDBJ whole genome shotgun (WGS) entry which is preliminary data.</text>
</comment>
<evidence type="ECO:0000313" key="1">
    <source>
        <dbReference type="EMBL" id="KAK9905663.1"/>
    </source>
</evidence>
<dbReference type="Proteomes" id="UP001491310">
    <property type="component" value="Unassembled WGS sequence"/>
</dbReference>
<dbReference type="PANTHER" id="PTHR34071:SF2">
    <property type="entry name" value="FLAVIN-NUCLEOTIDE-BINDING PROTEIN"/>
    <property type="match status" value="1"/>
</dbReference>
<organism evidence="1 2">
    <name type="scientific">Coccomyxa subellipsoidea</name>
    <dbReference type="NCBI Taxonomy" id="248742"/>
    <lineage>
        <taxon>Eukaryota</taxon>
        <taxon>Viridiplantae</taxon>
        <taxon>Chlorophyta</taxon>
        <taxon>core chlorophytes</taxon>
        <taxon>Trebouxiophyceae</taxon>
        <taxon>Trebouxiophyceae incertae sedis</taxon>
        <taxon>Coccomyxaceae</taxon>
        <taxon>Coccomyxa</taxon>
    </lineage>
</organism>
<name>A0ABR2YI35_9CHLO</name>
<dbReference type="Pfam" id="PF12900">
    <property type="entry name" value="Pyridox_ox_2"/>
    <property type="match status" value="1"/>
</dbReference>
<dbReference type="Gene3D" id="2.30.110.10">
    <property type="entry name" value="Electron Transport, Fmn-binding Protein, Chain A"/>
    <property type="match status" value="1"/>
</dbReference>